<keyword evidence="1" id="KW-0067">ATP-binding</keyword>
<name>A0AAU9EHJ1_9BACT</name>
<dbReference type="CDD" id="cd10787">
    <property type="entry name" value="LamB_YcsF_like"/>
    <property type="match status" value="1"/>
</dbReference>
<proteinExistence type="inferred from homology"/>
<sequence>MSVIDLNCDLGESFGPYRMGYDQQVMQHITSANIACGWHAGDPVVMDRTVAMAVELGVSVGAHPGYPDLMGFGRRHMECSSAELRNYVIYQVGALEAFCRLHGVGLSHVKPHGKLYLDCLDREEQAMVIAQAVYDYNPELIYVAFAGQRGEVMRKVAAEVGLKVAFEAFPDRSYTPDGRLTTRDTPGAVVTDPDQVAEIALRVATEQKMITIDGSAIDLEAQTLCVHGDTPTALDLVKSIRKKLTSAGVTVAPMSRFLK</sequence>
<dbReference type="PANTHER" id="PTHR30292:SF0">
    <property type="entry name" value="5-OXOPROLINASE SUBUNIT A"/>
    <property type="match status" value="1"/>
</dbReference>
<dbReference type="InterPro" id="IPR011330">
    <property type="entry name" value="Glyco_hydro/deAcase_b/a-brl"/>
</dbReference>
<dbReference type="KEGG" id="dmp:FAK_05020"/>
<comment type="function">
    <text evidence="1">Catalyzes the cleavage of 5-oxoproline to form L-glutamate coupled to the hydrolysis of ATP to ADP and inorganic phosphate.</text>
</comment>
<evidence type="ECO:0000313" key="2">
    <source>
        <dbReference type="EMBL" id="BEQ13436.1"/>
    </source>
</evidence>
<dbReference type="EC" id="3.5.2.9" evidence="1"/>
<dbReference type="NCBIfam" id="NF003814">
    <property type="entry name" value="PRK05406.1-3"/>
    <property type="match status" value="1"/>
</dbReference>
<dbReference type="GO" id="GO:0005524">
    <property type="term" value="F:ATP binding"/>
    <property type="evidence" value="ECO:0007669"/>
    <property type="project" value="UniProtKB-UniRule"/>
</dbReference>
<dbReference type="PANTHER" id="PTHR30292">
    <property type="entry name" value="UNCHARACTERIZED PROTEIN YBGL-RELATED"/>
    <property type="match status" value="1"/>
</dbReference>
<accession>A0AAU9EHJ1</accession>
<dbReference type="HAMAP" id="MF_00691">
    <property type="entry name" value="PxpA"/>
    <property type="match status" value="1"/>
</dbReference>
<comment type="catalytic activity">
    <reaction evidence="1">
        <text>5-oxo-L-proline + ATP + 2 H2O = L-glutamate + ADP + phosphate + H(+)</text>
        <dbReference type="Rhea" id="RHEA:10348"/>
        <dbReference type="ChEBI" id="CHEBI:15377"/>
        <dbReference type="ChEBI" id="CHEBI:15378"/>
        <dbReference type="ChEBI" id="CHEBI:29985"/>
        <dbReference type="ChEBI" id="CHEBI:30616"/>
        <dbReference type="ChEBI" id="CHEBI:43474"/>
        <dbReference type="ChEBI" id="CHEBI:58402"/>
        <dbReference type="ChEBI" id="CHEBI:456216"/>
        <dbReference type="EC" id="3.5.2.9"/>
    </reaction>
</comment>
<comment type="subunit">
    <text evidence="1">Forms a complex composed of PxpA, PxpB and PxpC.</text>
</comment>
<dbReference type="NCBIfam" id="NF003816">
    <property type="entry name" value="PRK05406.1-5"/>
    <property type="match status" value="1"/>
</dbReference>
<dbReference type="Pfam" id="PF03746">
    <property type="entry name" value="LamB_YcsF"/>
    <property type="match status" value="1"/>
</dbReference>
<dbReference type="GO" id="GO:0005975">
    <property type="term" value="P:carbohydrate metabolic process"/>
    <property type="evidence" value="ECO:0007669"/>
    <property type="project" value="InterPro"/>
</dbReference>
<dbReference type="AlphaFoldDB" id="A0AAU9EHJ1"/>
<dbReference type="InterPro" id="IPR005501">
    <property type="entry name" value="LamB/YcsF/PxpA-like"/>
</dbReference>
<dbReference type="EMBL" id="AP028679">
    <property type="protein sequence ID" value="BEQ13436.1"/>
    <property type="molecule type" value="Genomic_DNA"/>
</dbReference>
<dbReference type="GO" id="GO:0017168">
    <property type="term" value="F:5-oxoprolinase (ATP-hydrolyzing) activity"/>
    <property type="evidence" value="ECO:0007669"/>
    <property type="project" value="UniProtKB-UniRule"/>
</dbReference>
<keyword evidence="3" id="KW-1185">Reference proteome</keyword>
<dbReference type="SUPFAM" id="SSF88713">
    <property type="entry name" value="Glycoside hydrolase/deacetylase"/>
    <property type="match status" value="1"/>
</dbReference>
<keyword evidence="1" id="KW-0378">Hydrolase</keyword>
<protein>
    <recommendedName>
        <fullName evidence="1">5-oxoprolinase subunit A</fullName>
        <shortName evidence="1">5-OPase subunit A</shortName>
        <ecNumber evidence="1">3.5.2.9</ecNumber>
    </recommendedName>
    <alternativeName>
        <fullName evidence="1">5-oxoprolinase (ATP-hydrolyzing) subunit A</fullName>
    </alternativeName>
</protein>
<comment type="similarity">
    <text evidence="1">Belongs to the LamB/PxpA family.</text>
</comment>
<gene>
    <name evidence="1" type="primary">pxpA</name>
    <name evidence="2" type="ORF">FAK_05020</name>
</gene>
<organism evidence="2 3">
    <name type="scientific">Desulfoferula mesophila</name>
    <dbReference type="NCBI Taxonomy" id="3058419"/>
    <lineage>
        <taxon>Bacteria</taxon>
        <taxon>Pseudomonadati</taxon>
        <taxon>Thermodesulfobacteriota</taxon>
        <taxon>Desulfarculia</taxon>
        <taxon>Desulfarculales</taxon>
        <taxon>Desulfarculaceae</taxon>
        <taxon>Desulfoferula</taxon>
    </lineage>
</organism>
<dbReference type="Proteomes" id="UP001366166">
    <property type="component" value="Chromosome"/>
</dbReference>
<keyword evidence="1" id="KW-0547">Nucleotide-binding</keyword>
<dbReference type="Gene3D" id="3.20.20.370">
    <property type="entry name" value="Glycoside hydrolase/deacetylase"/>
    <property type="match status" value="1"/>
</dbReference>
<reference evidence="3" key="1">
    <citation type="journal article" date="2023" name="Arch. Microbiol.">
        <title>Desulfoferula mesophilus gen. nov. sp. nov., a mesophilic sulfate-reducing bacterium isolated from a brackish lake sediment.</title>
        <authorList>
            <person name="Watanabe T."/>
            <person name="Yabe T."/>
            <person name="Tsuji J.M."/>
            <person name="Fukui M."/>
        </authorList>
    </citation>
    <scope>NUCLEOTIDE SEQUENCE [LARGE SCALE GENOMIC DNA]</scope>
    <source>
        <strain evidence="3">12FAK</strain>
    </source>
</reference>
<evidence type="ECO:0000256" key="1">
    <source>
        <dbReference type="HAMAP-Rule" id="MF_00691"/>
    </source>
</evidence>
<evidence type="ECO:0000313" key="3">
    <source>
        <dbReference type="Proteomes" id="UP001366166"/>
    </source>
</evidence>
<dbReference type="RefSeq" id="WP_338605121.1">
    <property type="nucleotide sequence ID" value="NZ_AP028679.1"/>
</dbReference>